<dbReference type="AlphaFoldDB" id="A0A561UXM0"/>
<sequence>MNDRREALTGIAGYAVAAAGAAAGMLVWAPYARRGLFSSLEGHSEWDVVWHGLPVMTFGGIAAALGAMCLVRGMWRRALGFGAILAALAVVGVTFQVLDGPPPPCGSVC</sequence>
<keyword evidence="1" id="KW-0472">Membrane</keyword>
<feature type="transmembrane region" description="Helical" evidence="1">
    <location>
        <begin position="7"/>
        <end position="28"/>
    </location>
</feature>
<evidence type="ECO:0000313" key="5">
    <source>
        <dbReference type="Proteomes" id="UP001330827"/>
    </source>
</evidence>
<feature type="transmembrane region" description="Helical" evidence="1">
    <location>
        <begin position="78"/>
        <end position="98"/>
    </location>
</feature>
<feature type="transmembrane region" description="Helical" evidence="1">
    <location>
        <begin position="48"/>
        <end position="71"/>
    </location>
</feature>
<evidence type="ECO:0000313" key="4">
    <source>
        <dbReference type="Proteomes" id="UP000318186"/>
    </source>
</evidence>
<evidence type="ECO:0000313" key="3">
    <source>
        <dbReference type="EMBL" id="WSC14820.1"/>
    </source>
</evidence>
<evidence type="ECO:0000313" key="2">
    <source>
        <dbReference type="EMBL" id="TWG04108.1"/>
    </source>
</evidence>
<dbReference type="InterPro" id="IPR006311">
    <property type="entry name" value="TAT_signal"/>
</dbReference>
<proteinExistence type="predicted"/>
<dbReference type="RefSeq" id="WP_145764306.1">
    <property type="nucleotide sequence ID" value="NZ_CP109114.1"/>
</dbReference>
<dbReference type="EMBL" id="VIWW01000001">
    <property type="protein sequence ID" value="TWG04108.1"/>
    <property type="molecule type" value="Genomic_DNA"/>
</dbReference>
<protein>
    <submittedName>
        <fullName evidence="2">Uncharacterized protein</fullName>
    </submittedName>
</protein>
<reference evidence="3 5" key="2">
    <citation type="submission" date="2022-10" db="EMBL/GenBank/DDBJ databases">
        <title>The complete genomes of actinobacterial strains from the NBC collection.</title>
        <authorList>
            <person name="Joergensen T.S."/>
            <person name="Alvarez Arevalo M."/>
            <person name="Sterndorff E.B."/>
            <person name="Faurdal D."/>
            <person name="Vuksanovic O."/>
            <person name="Mourched A.-S."/>
            <person name="Charusanti P."/>
            <person name="Shaw S."/>
            <person name="Blin K."/>
            <person name="Weber T."/>
        </authorList>
    </citation>
    <scope>NUCLEOTIDE SEQUENCE [LARGE SCALE GENOMIC DNA]</scope>
    <source>
        <strain evidence="3 5">NBC 01769</strain>
    </source>
</reference>
<organism evidence="2 4">
    <name type="scientific">Streptomyces brevispora</name>
    <dbReference type="NCBI Taxonomy" id="887462"/>
    <lineage>
        <taxon>Bacteria</taxon>
        <taxon>Bacillati</taxon>
        <taxon>Actinomycetota</taxon>
        <taxon>Actinomycetes</taxon>
        <taxon>Kitasatosporales</taxon>
        <taxon>Streptomycetaceae</taxon>
        <taxon>Streptomyces</taxon>
    </lineage>
</organism>
<gene>
    <name evidence="2" type="ORF">FHX80_112551</name>
    <name evidence="3" type="ORF">OIE64_19585</name>
</gene>
<name>A0A561UXM0_9ACTN</name>
<dbReference type="Proteomes" id="UP000318186">
    <property type="component" value="Unassembled WGS sequence"/>
</dbReference>
<dbReference type="Proteomes" id="UP001330827">
    <property type="component" value="Chromosome"/>
</dbReference>
<keyword evidence="1" id="KW-0812">Transmembrane</keyword>
<keyword evidence="1" id="KW-1133">Transmembrane helix</keyword>
<dbReference type="EMBL" id="CP109114">
    <property type="protein sequence ID" value="WSC14820.1"/>
    <property type="molecule type" value="Genomic_DNA"/>
</dbReference>
<dbReference type="PROSITE" id="PS51318">
    <property type="entry name" value="TAT"/>
    <property type="match status" value="1"/>
</dbReference>
<keyword evidence="5" id="KW-1185">Reference proteome</keyword>
<reference evidence="2 4" key="1">
    <citation type="submission" date="2019-06" db="EMBL/GenBank/DDBJ databases">
        <title>Sequencing the genomes of 1000 actinobacteria strains.</title>
        <authorList>
            <person name="Klenk H.-P."/>
        </authorList>
    </citation>
    <scope>NUCLEOTIDE SEQUENCE [LARGE SCALE GENOMIC DNA]</scope>
    <source>
        <strain evidence="2 4">DSM 42059</strain>
    </source>
</reference>
<evidence type="ECO:0000256" key="1">
    <source>
        <dbReference type="SAM" id="Phobius"/>
    </source>
</evidence>
<dbReference type="OrthoDB" id="4239334at2"/>
<accession>A0A561UXM0</accession>